<evidence type="ECO:0000256" key="1">
    <source>
        <dbReference type="SAM" id="Phobius"/>
    </source>
</evidence>
<dbReference type="AlphaFoldDB" id="G0UKP5"/>
<keyword evidence="1" id="KW-0812">Transmembrane</keyword>
<gene>
    <name evidence="2" type="ORF">TCIL3000_4_320</name>
</gene>
<reference evidence="2" key="1">
    <citation type="journal article" date="2012" name="Proc. Natl. Acad. Sci. U.S.A.">
        <title>Antigenic diversity is generated by distinct evolutionary mechanisms in African trypanosome species.</title>
        <authorList>
            <person name="Jackson A.P."/>
            <person name="Berry A."/>
            <person name="Aslett M."/>
            <person name="Allison H.C."/>
            <person name="Burton P."/>
            <person name="Vavrova-Anderson J."/>
            <person name="Brown R."/>
            <person name="Browne H."/>
            <person name="Corton N."/>
            <person name="Hauser H."/>
            <person name="Gamble J."/>
            <person name="Gilderthorp R."/>
            <person name="Marcello L."/>
            <person name="McQuillan J."/>
            <person name="Otto T.D."/>
            <person name="Quail M.A."/>
            <person name="Sanders M.J."/>
            <person name="van Tonder A."/>
            <person name="Ginger M.L."/>
            <person name="Field M.C."/>
            <person name="Barry J.D."/>
            <person name="Hertz-Fowler C."/>
            <person name="Berriman M."/>
        </authorList>
    </citation>
    <scope>NUCLEOTIDE SEQUENCE</scope>
    <source>
        <strain evidence="2">IL3000</strain>
    </source>
</reference>
<dbReference type="PANTHER" id="PTHR37935:SF1">
    <property type="entry name" value="CHROMOSOME UNDETERMINED SCAFFOLD_14, WHOLE GENOME SHOTGUN SEQUENCE"/>
    <property type="match status" value="1"/>
</dbReference>
<keyword evidence="1" id="KW-0472">Membrane</keyword>
<keyword evidence="1" id="KW-1133">Transmembrane helix</keyword>
<protein>
    <submittedName>
        <fullName evidence="2">Uncharacterized protein</fullName>
    </submittedName>
</protein>
<evidence type="ECO:0000313" key="2">
    <source>
        <dbReference type="EMBL" id="CCC89950.1"/>
    </source>
</evidence>
<feature type="transmembrane region" description="Helical" evidence="1">
    <location>
        <begin position="74"/>
        <end position="95"/>
    </location>
</feature>
<organism evidence="2">
    <name type="scientific">Trypanosoma congolense (strain IL3000)</name>
    <dbReference type="NCBI Taxonomy" id="1068625"/>
    <lineage>
        <taxon>Eukaryota</taxon>
        <taxon>Discoba</taxon>
        <taxon>Euglenozoa</taxon>
        <taxon>Kinetoplastea</taxon>
        <taxon>Metakinetoplastina</taxon>
        <taxon>Trypanosomatida</taxon>
        <taxon>Trypanosomatidae</taxon>
        <taxon>Trypanosoma</taxon>
        <taxon>Nannomonas</taxon>
    </lineage>
</organism>
<dbReference type="VEuPathDB" id="TriTrypDB:TcIL3000_4_320"/>
<accession>G0UKP5</accession>
<dbReference type="EMBL" id="HE575317">
    <property type="protein sequence ID" value="CCC89950.1"/>
    <property type="molecule type" value="Genomic_DNA"/>
</dbReference>
<proteinExistence type="predicted"/>
<sequence>MVRRLTPLSSIFGGSVSTWLSITSRCTSRLISTTEGRYNKKNQGLVKVNANGPVSHSPSDSATQRLFSSWQQGLVASLGAVMGIGAIGLILYVSMRDDTVHHTAAVASEALGDVRLRERATQLSKEVVESVLKDKKSLDLVVGLVVRVLQEDDSMIAVSSFLRALFEDHYTQEVTKKFVLMTVLDPWVQEQIRVIAKDLVKDLLRDPEVKKALVKFLSECAATSLHDEKLHHDMAHTVRSVAKQAVNLFR</sequence>
<name>G0UKP5_TRYCI</name>
<dbReference type="PANTHER" id="PTHR37935">
    <property type="entry name" value="CHROMOSOME UNDETERMINED SCAFFOLD_14, WHOLE GENOME SHOTGUN SEQUENCE"/>
    <property type="match status" value="1"/>
</dbReference>